<evidence type="ECO:0000313" key="1">
    <source>
        <dbReference type="Proteomes" id="UP000001819"/>
    </source>
</evidence>
<dbReference type="PANTHER" id="PTHR14725:SF0">
    <property type="entry name" value="RIBOSOME-BINDING FACTOR A, MITOCHONDRIAL-RELATED"/>
    <property type="match status" value="1"/>
</dbReference>
<dbReference type="RefSeq" id="XP_033240857.1">
    <property type="nucleotide sequence ID" value="XM_033384966.1"/>
</dbReference>
<accession>A0A6I8WC80</accession>
<sequence length="123" mass="13835">MRTKVTYTHSDNVIRQSKILGKLFGNRLTGSKKRWYPLENNNAVSCSGIQQPSFVFQGSLFGKFSPYTKKHNTRRISVFNKSSFMTKITDMLSTGAAVQSIVGLGLHVTRVKISSDFSHINVY</sequence>
<gene>
    <name evidence="2" type="primary">LOC117185106</name>
</gene>
<dbReference type="Proteomes" id="UP000001819">
    <property type="component" value="Chromosome X"/>
</dbReference>
<dbReference type="InterPro" id="IPR039212">
    <property type="entry name" value="RBFA_mitochondrial"/>
</dbReference>
<dbReference type="InterPro" id="IPR023799">
    <property type="entry name" value="RbfA_dom_sf"/>
</dbReference>
<reference evidence="2" key="1">
    <citation type="submission" date="2025-08" db="UniProtKB">
        <authorList>
            <consortium name="RefSeq"/>
        </authorList>
    </citation>
    <scope>IDENTIFICATION</scope>
    <source>
        <strain evidence="2">MV-25-SWS-2005</strain>
        <tissue evidence="2">Whole body</tissue>
    </source>
</reference>
<evidence type="ECO:0000313" key="2">
    <source>
        <dbReference type="RefSeq" id="XP_033240857.1"/>
    </source>
</evidence>
<dbReference type="AlphaFoldDB" id="A0A6I8WC80"/>
<dbReference type="InParanoid" id="A0A6I8WC80"/>
<keyword evidence="1" id="KW-1185">Reference proteome</keyword>
<dbReference type="PANTHER" id="PTHR14725">
    <property type="entry name" value="RIBOSOME-BINDING FACTOR A, MITOCHONDRIAL-RELATED"/>
    <property type="match status" value="1"/>
</dbReference>
<dbReference type="Gene3D" id="3.30.300.20">
    <property type="match status" value="1"/>
</dbReference>
<dbReference type="SUPFAM" id="SSF89919">
    <property type="entry name" value="Ribosome-binding factor A, RbfA"/>
    <property type="match status" value="1"/>
</dbReference>
<name>A0A6I8WC80_DROPS</name>
<organism evidence="1 2">
    <name type="scientific">Drosophila pseudoobscura pseudoobscura</name>
    <name type="common">Fruit fly</name>
    <dbReference type="NCBI Taxonomy" id="46245"/>
    <lineage>
        <taxon>Eukaryota</taxon>
        <taxon>Metazoa</taxon>
        <taxon>Ecdysozoa</taxon>
        <taxon>Arthropoda</taxon>
        <taxon>Hexapoda</taxon>
        <taxon>Insecta</taxon>
        <taxon>Pterygota</taxon>
        <taxon>Neoptera</taxon>
        <taxon>Endopterygota</taxon>
        <taxon>Diptera</taxon>
        <taxon>Brachycera</taxon>
        <taxon>Muscomorpha</taxon>
        <taxon>Ephydroidea</taxon>
        <taxon>Drosophilidae</taxon>
        <taxon>Drosophila</taxon>
        <taxon>Sophophora</taxon>
    </lineage>
</organism>
<proteinExistence type="predicted"/>
<protein>
    <submittedName>
        <fullName evidence="2">Uncharacterized protein</fullName>
    </submittedName>
</protein>
<dbReference type="KEGG" id="dpo:117185106"/>
<dbReference type="InterPro" id="IPR015946">
    <property type="entry name" value="KH_dom-like_a/b"/>
</dbReference>